<dbReference type="AlphaFoldDB" id="A0A0W0ZPS4"/>
<dbReference type="InterPro" id="IPR029032">
    <property type="entry name" value="AhpD-like"/>
</dbReference>
<dbReference type="PATRIC" id="fig|947033.5.peg.428"/>
<keyword evidence="2" id="KW-1185">Reference proteome</keyword>
<evidence type="ECO:0000313" key="2">
    <source>
        <dbReference type="Proteomes" id="UP000054926"/>
    </source>
</evidence>
<proteinExistence type="predicted"/>
<comment type="caution">
    <text evidence="1">The sequence shown here is derived from an EMBL/GenBank/DDBJ whole genome shotgun (WGS) entry which is preliminary data.</text>
</comment>
<dbReference type="EMBL" id="LNYY01000005">
    <property type="protein sequence ID" value="KTD71076.1"/>
    <property type="molecule type" value="Genomic_DNA"/>
</dbReference>
<organism evidence="1 2">
    <name type="scientific">Legionella steelei</name>
    <dbReference type="NCBI Taxonomy" id="947033"/>
    <lineage>
        <taxon>Bacteria</taxon>
        <taxon>Pseudomonadati</taxon>
        <taxon>Pseudomonadota</taxon>
        <taxon>Gammaproteobacteria</taxon>
        <taxon>Legionellales</taxon>
        <taxon>Legionellaceae</taxon>
        <taxon>Legionella</taxon>
    </lineage>
</organism>
<dbReference type="SUPFAM" id="SSF69118">
    <property type="entry name" value="AhpD-like"/>
    <property type="match status" value="1"/>
</dbReference>
<dbReference type="OrthoDB" id="5987308at2"/>
<sequence length="186" mass="20742">MRLEAIKPENLNSEQKALYQDMKAGIEKNFQGFQAIREDGALIGPWAPWIKFPQIGGPIWELTKALSMKSTLPKSVREVAILVTGTKFHSGYELYAHILIAELRGLSDEKIATIVSGQRPVDLEEDEALVYDFTFALVNGGLLPELVYKKAIHQFGEESTAELIYLIGLYCMVSITLNGFDVPIPE</sequence>
<dbReference type="STRING" id="947033.Lste_0400"/>
<protein>
    <submittedName>
        <fullName evidence="1">Carboxymuconolactone decarboxylase</fullName>
    </submittedName>
</protein>
<dbReference type="Proteomes" id="UP000054926">
    <property type="component" value="Unassembled WGS sequence"/>
</dbReference>
<dbReference type="PANTHER" id="PTHR34846">
    <property type="entry name" value="4-CARBOXYMUCONOLACTONE DECARBOXYLASE FAMILY PROTEIN (AFU_ORTHOLOGUE AFUA_6G11590)"/>
    <property type="match status" value="1"/>
</dbReference>
<reference evidence="1 2" key="1">
    <citation type="submission" date="2015-11" db="EMBL/GenBank/DDBJ databases">
        <title>Genomic analysis of 38 Legionella species identifies large and diverse effector repertoires.</title>
        <authorList>
            <person name="Burstein D."/>
            <person name="Amaro F."/>
            <person name="Zusman T."/>
            <person name="Lifshitz Z."/>
            <person name="Cohen O."/>
            <person name="Gilbert J.A."/>
            <person name="Pupko T."/>
            <person name="Shuman H.A."/>
            <person name="Segal G."/>
        </authorList>
    </citation>
    <scope>NUCLEOTIDE SEQUENCE [LARGE SCALE GENOMIC DNA]</scope>
    <source>
        <strain evidence="1 2">IMVS3376</strain>
    </source>
</reference>
<accession>A0A0W0ZPS4</accession>
<gene>
    <name evidence="1" type="ORF">Lste_0400</name>
</gene>
<evidence type="ECO:0000313" key="1">
    <source>
        <dbReference type="EMBL" id="KTD71076.1"/>
    </source>
</evidence>
<dbReference type="PANTHER" id="PTHR34846:SF11">
    <property type="entry name" value="4-CARBOXYMUCONOLACTONE DECARBOXYLASE FAMILY PROTEIN (AFU_ORTHOLOGUE AFUA_6G11590)"/>
    <property type="match status" value="1"/>
</dbReference>
<name>A0A0W0ZPS4_9GAMM</name>
<dbReference type="RefSeq" id="WP_058509410.1">
    <property type="nucleotide sequence ID" value="NZ_LNYY01000005.1"/>
</dbReference>
<dbReference type="Gene3D" id="1.20.1290.10">
    <property type="entry name" value="AhpD-like"/>
    <property type="match status" value="1"/>
</dbReference>